<reference evidence="2 3" key="1">
    <citation type="submission" date="2019-08" db="EMBL/GenBank/DDBJ databases">
        <title>Complete genome sequence of Candidatus Uab amorphum.</title>
        <authorList>
            <person name="Shiratori T."/>
            <person name="Suzuki S."/>
            <person name="Kakizawa Y."/>
            <person name="Ishida K."/>
        </authorList>
    </citation>
    <scope>NUCLEOTIDE SEQUENCE [LARGE SCALE GENOMIC DNA]</scope>
    <source>
        <strain evidence="2 3">SRT547</strain>
    </source>
</reference>
<name>A0A5S9ILH7_UABAM</name>
<dbReference type="EMBL" id="AP019860">
    <property type="protein sequence ID" value="BBM83636.1"/>
    <property type="molecule type" value="Genomic_DNA"/>
</dbReference>
<evidence type="ECO:0000313" key="2">
    <source>
        <dbReference type="EMBL" id="BBM83636.1"/>
    </source>
</evidence>
<protein>
    <recommendedName>
        <fullName evidence="4">DUF4139 domain-containing protein</fullName>
    </recommendedName>
</protein>
<dbReference type="AlphaFoldDB" id="A0A5S9ILH7"/>
<dbReference type="KEGG" id="uam:UABAM_01989"/>
<accession>A0A5S9ILH7</accession>
<dbReference type="Proteomes" id="UP000326354">
    <property type="component" value="Chromosome"/>
</dbReference>
<evidence type="ECO:0008006" key="4">
    <source>
        <dbReference type="Google" id="ProtNLM"/>
    </source>
</evidence>
<keyword evidence="1" id="KW-0732">Signal</keyword>
<gene>
    <name evidence="2" type="ORF">UABAM_01989</name>
</gene>
<feature type="signal peptide" evidence="1">
    <location>
        <begin position="1"/>
        <end position="22"/>
    </location>
</feature>
<evidence type="ECO:0000256" key="1">
    <source>
        <dbReference type="SAM" id="SignalP"/>
    </source>
</evidence>
<feature type="chain" id="PRO_5024886769" description="DUF4139 domain-containing protein" evidence="1">
    <location>
        <begin position="23"/>
        <end position="566"/>
    </location>
</feature>
<proteinExistence type="predicted"/>
<dbReference type="OrthoDB" id="242970at2"/>
<evidence type="ECO:0000313" key="3">
    <source>
        <dbReference type="Proteomes" id="UP000326354"/>
    </source>
</evidence>
<dbReference type="RefSeq" id="WP_151967829.1">
    <property type="nucleotide sequence ID" value="NZ_AP019860.1"/>
</dbReference>
<keyword evidence="3" id="KW-1185">Reference proteome</keyword>
<organism evidence="2 3">
    <name type="scientific">Uabimicrobium amorphum</name>
    <dbReference type="NCBI Taxonomy" id="2596890"/>
    <lineage>
        <taxon>Bacteria</taxon>
        <taxon>Pseudomonadati</taxon>
        <taxon>Planctomycetota</taxon>
        <taxon>Candidatus Uabimicrobiia</taxon>
        <taxon>Candidatus Uabimicrobiales</taxon>
        <taxon>Candidatus Uabimicrobiaceae</taxon>
        <taxon>Candidatus Uabimicrobium</taxon>
    </lineage>
</organism>
<sequence>MHKYILLSIMLLPILLANSTNNIEFTTQKVIVFKDGYCLVIKEGSATTNDQGEIISYSVPESAVLGSLWATAKEANITSLNAEWREVVTTKNKEFTCTQHIEILQVNKGKKCKVVTHDKVSYEGTIHEVLSNKTRENLPRNMWEVRDEIAEGATSTISGISGAYFVLRTAEQDVLLGTSQIRSLFIPNMNVTMKRQIEIKERRKQLTFHFPEANKKHRITLMYFTPGMRWVPSYRISLQNDNLASVSLQAEIINENEDLVDVPMDIVVGVPNFRFRDMVSPLSLENTLRNVLRHSNRRRSDSLSNAIMSQQRFNAYAPPQRAENNGNVNLPSELTTKGSQDLFVYKLPKLSIRKGGRAAVHIFSAKVKYRDIYTWKAAIKHNLHHAHFSKSSTQLEFSENKIWHEIELVNNTQLPWTTGAAMIMQGEQPLAQELLTYTSSGGKVRVRVTVAIDVQGTIEEKETKRQLREMKWDGYYYAKIANQALLDVCNNKRKEINVEIIFNFGGKTTKVSDDGKVTLRGYDSRDWDNYRGSYAVNNSSTVKWTQTIQPGKNFKPTVDYFYYARH</sequence>